<evidence type="ECO:0000256" key="2">
    <source>
        <dbReference type="ARBA" id="ARBA00004567"/>
    </source>
</evidence>
<evidence type="ECO:0000256" key="7">
    <source>
        <dbReference type="ARBA" id="ARBA00022927"/>
    </source>
</evidence>
<evidence type="ECO:0000256" key="5">
    <source>
        <dbReference type="ARBA" id="ARBA00022692"/>
    </source>
</evidence>
<keyword evidence="5 13" id="KW-0812">Transmembrane</keyword>
<dbReference type="GeneID" id="108557460"/>
<gene>
    <name evidence="15" type="primary">LOC108557460</name>
</gene>
<evidence type="ECO:0000256" key="3">
    <source>
        <dbReference type="ARBA" id="ARBA00005760"/>
    </source>
</evidence>
<feature type="transmembrane region" description="Helical" evidence="13">
    <location>
        <begin position="67"/>
        <end position="90"/>
    </location>
</feature>
<dbReference type="Pfam" id="PF09531">
    <property type="entry name" value="Ndc1_Nup"/>
    <property type="match status" value="1"/>
</dbReference>
<evidence type="ECO:0000256" key="6">
    <source>
        <dbReference type="ARBA" id="ARBA00022816"/>
    </source>
</evidence>
<evidence type="ECO:0000256" key="8">
    <source>
        <dbReference type="ARBA" id="ARBA00022989"/>
    </source>
</evidence>
<feature type="transmembrane region" description="Helical" evidence="13">
    <location>
        <begin position="242"/>
        <end position="265"/>
    </location>
</feature>
<comment type="subcellular location">
    <subcellularLocation>
        <location evidence="1">Nucleus membrane</location>
        <topology evidence="1">Multi-pass membrane protein</topology>
    </subcellularLocation>
    <subcellularLocation>
        <location evidence="2">Nucleus</location>
        <location evidence="2">Nuclear pore complex</location>
    </subcellularLocation>
</comment>
<comment type="similarity">
    <text evidence="3">Belongs to the NDC1 family.</text>
</comment>
<evidence type="ECO:0000256" key="13">
    <source>
        <dbReference type="SAM" id="Phobius"/>
    </source>
</evidence>
<keyword evidence="4" id="KW-0813">Transport</keyword>
<evidence type="ECO:0000256" key="9">
    <source>
        <dbReference type="ARBA" id="ARBA00023010"/>
    </source>
</evidence>
<feature type="transmembrane region" description="Helical" evidence="13">
    <location>
        <begin position="111"/>
        <end position="132"/>
    </location>
</feature>
<keyword evidence="7" id="KW-0653">Protein transport</keyword>
<dbReference type="PANTHER" id="PTHR13269">
    <property type="entry name" value="NUCLEOPORIN NDC1"/>
    <property type="match status" value="1"/>
</dbReference>
<keyword evidence="8 13" id="KW-1133">Transmembrane helix</keyword>
<evidence type="ECO:0000256" key="1">
    <source>
        <dbReference type="ARBA" id="ARBA00004232"/>
    </source>
</evidence>
<proteinExistence type="inferred from homology"/>
<keyword evidence="6" id="KW-0509">mRNA transport</keyword>
<organism evidence="14 15">
    <name type="scientific">Nicrophorus vespilloides</name>
    <name type="common">Boreal carrion beetle</name>
    <dbReference type="NCBI Taxonomy" id="110193"/>
    <lineage>
        <taxon>Eukaryota</taxon>
        <taxon>Metazoa</taxon>
        <taxon>Ecdysozoa</taxon>
        <taxon>Arthropoda</taxon>
        <taxon>Hexapoda</taxon>
        <taxon>Insecta</taxon>
        <taxon>Pterygota</taxon>
        <taxon>Neoptera</taxon>
        <taxon>Endopterygota</taxon>
        <taxon>Coleoptera</taxon>
        <taxon>Polyphaga</taxon>
        <taxon>Staphyliniformia</taxon>
        <taxon>Silphidae</taxon>
        <taxon>Nicrophorinae</taxon>
        <taxon>Nicrophorus</taxon>
    </lineage>
</organism>
<reference evidence="15" key="1">
    <citation type="submission" date="2025-08" db="UniProtKB">
        <authorList>
            <consortium name="RefSeq"/>
        </authorList>
    </citation>
    <scope>IDENTIFICATION</scope>
    <source>
        <tissue evidence="15">Whole Larva</tissue>
    </source>
</reference>
<protein>
    <submittedName>
        <fullName evidence="15">Nucleoporin NDC1-like</fullName>
    </submittedName>
</protein>
<keyword evidence="12" id="KW-0539">Nucleus</keyword>
<evidence type="ECO:0000256" key="12">
    <source>
        <dbReference type="ARBA" id="ARBA00023242"/>
    </source>
</evidence>
<dbReference type="InterPro" id="IPR019049">
    <property type="entry name" value="Nucleoporin_prot_Ndc1/Nup"/>
</dbReference>
<name>A0ABM1M4F6_NICVS</name>
<keyword evidence="14" id="KW-1185">Reference proteome</keyword>
<feature type="transmembrane region" description="Helical" evidence="13">
    <location>
        <begin position="21"/>
        <end position="47"/>
    </location>
</feature>
<dbReference type="Proteomes" id="UP000695000">
    <property type="component" value="Unplaced"/>
</dbReference>
<sequence length="551" mass="64037">MQPNLVNTSSIHYKNILLRKLSCAVISSVLSQFIILILYIFCLQLNIFSPLDAVYNVFNTFATFTTWLYIVPFSIIIFAQSLICAKDYIVHTKYCSTRFQKAKQMFSVHNLFLLVLHVIVGFVCVWLFSAFRSKDEDDTCNGKLNCMSQNSFYFYLLGAWTGCYYFLSIYTSEKKIMFPVAQQKKWLQFKANFTQILKTSNNSAMYPIIYFVIFYFFLGKKMEMAFSSTLMISIEKTEGNMYIYMFTWVFGTMIFFYLNLMTFFYEMFLTEPLHFNIVPMNPEDFTLGDGISANVPIVQHLACYDLFVVSGLRKERREVLFTLSQPGGHPHNWNNLIEKLLKILRDYTELLNKSTSSILVPKNQHVNEHMLHNKTINFEKLRNMAQPSEFTVQNVTVENKMENFREYVHKKMDILKEKLGINFIFGELPEASIQKCLGDGQVIMWITQSLSSLSVASLKEDKYGIVLKDLPVIISCLVELKQSMEKLNRVPALNRKGPGMDDFNYRMKLGVTSAVRRSLYNICFHFGPYLKDLNLKKEILVQLNGFVQPKC</sequence>
<dbReference type="RefSeq" id="XP_017769456.1">
    <property type="nucleotide sequence ID" value="XM_017913967.1"/>
</dbReference>
<dbReference type="PANTHER" id="PTHR13269:SF6">
    <property type="entry name" value="NUCLEOPORIN NDC1"/>
    <property type="match status" value="1"/>
</dbReference>
<evidence type="ECO:0000256" key="10">
    <source>
        <dbReference type="ARBA" id="ARBA00023132"/>
    </source>
</evidence>
<feature type="transmembrane region" description="Helical" evidence="13">
    <location>
        <begin position="204"/>
        <end position="222"/>
    </location>
</feature>
<keyword evidence="9" id="KW-0811">Translocation</keyword>
<accession>A0ABM1M4F6</accession>
<keyword evidence="10" id="KW-0906">Nuclear pore complex</keyword>
<feature type="transmembrane region" description="Helical" evidence="13">
    <location>
        <begin position="152"/>
        <end position="170"/>
    </location>
</feature>
<keyword evidence="11 13" id="KW-0472">Membrane</keyword>
<evidence type="ECO:0000256" key="11">
    <source>
        <dbReference type="ARBA" id="ARBA00023136"/>
    </source>
</evidence>
<evidence type="ECO:0000256" key="4">
    <source>
        <dbReference type="ARBA" id="ARBA00022448"/>
    </source>
</evidence>
<evidence type="ECO:0000313" key="14">
    <source>
        <dbReference type="Proteomes" id="UP000695000"/>
    </source>
</evidence>
<evidence type="ECO:0000313" key="15">
    <source>
        <dbReference type="RefSeq" id="XP_017769456.1"/>
    </source>
</evidence>